<keyword evidence="2" id="KW-0808">Transferase</keyword>
<dbReference type="Proteomes" id="UP000178493">
    <property type="component" value="Unassembled WGS sequence"/>
</dbReference>
<evidence type="ECO:0000313" key="5">
    <source>
        <dbReference type="Proteomes" id="UP000178493"/>
    </source>
</evidence>
<comment type="similarity">
    <text evidence="3">Belongs to the glycosyl hydrolase 130 family.</text>
</comment>
<keyword evidence="1" id="KW-0328">Glycosyltransferase</keyword>
<comment type="caution">
    <text evidence="4">The sequence shown here is derived from an EMBL/GenBank/DDBJ whole genome shotgun (WGS) entry which is preliminary data.</text>
</comment>
<proteinExistence type="inferred from homology"/>
<dbReference type="PIRSF" id="PIRSF016202">
    <property type="entry name" value="PH1107"/>
    <property type="match status" value="1"/>
</dbReference>
<accession>A0A1G1W4J2</accession>
<evidence type="ECO:0000256" key="3">
    <source>
        <dbReference type="ARBA" id="ARBA00024356"/>
    </source>
</evidence>
<dbReference type="Pfam" id="PF04041">
    <property type="entry name" value="Glyco_hydro_130"/>
    <property type="match status" value="1"/>
</dbReference>
<evidence type="ECO:0000313" key="4">
    <source>
        <dbReference type="EMBL" id="OGY22297.1"/>
    </source>
</evidence>
<evidence type="ECO:0000256" key="1">
    <source>
        <dbReference type="ARBA" id="ARBA00022676"/>
    </source>
</evidence>
<dbReference type="CDD" id="cd18614">
    <property type="entry name" value="GH130"/>
    <property type="match status" value="1"/>
</dbReference>
<evidence type="ECO:0008006" key="6">
    <source>
        <dbReference type="Google" id="ProtNLM"/>
    </source>
</evidence>
<reference evidence="4 5" key="1">
    <citation type="journal article" date="2016" name="Nat. Commun.">
        <title>Thousands of microbial genomes shed light on interconnected biogeochemical processes in an aquifer system.</title>
        <authorList>
            <person name="Anantharaman K."/>
            <person name="Brown C.T."/>
            <person name="Hug L.A."/>
            <person name="Sharon I."/>
            <person name="Castelle C.J."/>
            <person name="Probst A.J."/>
            <person name="Thomas B.C."/>
            <person name="Singh A."/>
            <person name="Wilkins M.J."/>
            <person name="Karaoz U."/>
            <person name="Brodie E.L."/>
            <person name="Williams K.H."/>
            <person name="Hubbard S.S."/>
            <person name="Banfield J.F."/>
        </authorList>
    </citation>
    <scope>NUCLEOTIDE SEQUENCE [LARGE SCALE GENOMIC DNA]</scope>
</reference>
<name>A0A1G1W4J2_9BACT</name>
<dbReference type="PANTHER" id="PTHR34106:SF5">
    <property type="entry name" value="GLYCOSIDASE"/>
    <property type="match status" value="1"/>
</dbReference>
<evidence type="ECO:0000256" key="2">
    <source>
        <dbReference type="ARBA" id="ARBA00022679"/>
    </source>
</evidence>
<dbReference type="GO" id="GO:0016757">
    <property type="term" value="F:glycosyltransferase activity"/>
    <property type="evidence" value="ECO:0007669"/>
    <property type="project" value="UniProtKB-KW"/>
</dbReference>
<dbReference type="SUPFAM" id="SSF75005">
    <property type="entry name" value="Arabinanase/levansucrase/invertase"/>
    <property type="match status" value="1"/>
</dbReference>
<organism evidence="4 5">
    <name type="scientific">Candidatus Woykebacteria bacterium GWB1_45_5</name>
    <dbReference type="NCBI Taxonomy" id="1802592"/>
    <lineage>
        <taxon>Bacteria</taxon>
        <taxon>Candidatus Woykeibacteriota</taxon>
    </lineage>
</organism>
<protein>
    <recommendedName>
        <fullName evidence="6">Glycosidase</fullName>
    </recommendedName>
</protein>
<dbReference type="InterPro" id="IPR023296">
    <property type="entry name" value="Glyco_hydro_beta-prop_sf"/>
</dbReference>
<dbReference type="Gene3D" id="2.115.10.20">
    <property type="entry name" value="Glycosyl hydrolase domain, family 43"/>
    <property type="match status" value="1"/>
</dbReference>
<sequence length="310" mass="35630">MKLTRCKNNPILTPTDNWWEEYLVFNPGVAVYQDKIYLLYRAQGRDKISRFGLATSVDGFNFERFTNPIFEGDENNKFERLGVEDPRITKIDDTYYIFYTAASVYPLSEAKKTEFTPSLSSKVPWRVRASLMQTSDFKTFDRIGIALPDTDTKDLALFQDKIDGKYFMLHRMYPNMYLASSSDLKTWQDLGIFAQTRPGSWDEERIGVGAPPIKTEKGWLLIYHGVDQNKIYRLGVMLLDLNDPTKILYRSSEPIFEPEASYEKEGYVKNVVFTCGAIEKDGQYFVYYGAADKVIGLATIGKEELLTSLQ</sequence>
<dbReference type="AlphaFoldDB" id="A0A1G1W4J2"/>
<gene>
    <name evidence="4" type="ORF">A2126_03920</name>
</gene>
<dbReference type="InterPro" id="IPR007184">
    <property type="entry name" value="Mannoside_phosphorylase"/>
</dbReference>
<dbReference type="PANTHER" id="PTHR34106">
    <property type="entry name" value="GLYCOSIDASE"/>
    <property type="match status" value="1"/>
</dbReference>
<dbReference type="EMBL" id="MHCO01000052">
    <property type="protein sequence ID" value="OGY22297.1"/>
    <property type="molecule type" value="Genomic_DNA"/>
</dbReference>